<evidence type="ECO:0000313" key="2">
    <source>
        <dbReference type="EMBL" id="GFO47438.1"/>
    </source>
</evidence>
<dbReference type="EMBL" id="BLXT01008325">
    <property type="protein sequence ID" value="GFO47438.1"/>
    <property type="molecule type" value="Genomic_DNA"/>
</dbReference>
<proteinExistence type="predicted"/>
<dbReference type="Proteomes" id="UP000735302">
    <property type="component" value="Unassembled WGS sequence"/>
</dbReference>
<dbReference type="PANTHER" id="PTHR39948:SF1">
    <property type="entry name" value="GEO11419P1"/>
    <property type="match status" value="1"/>
</dbReference>
<protein>
    <recommendedName>
        <fullName evidence="4">L-Fucosyltransferase</fullName>
    </recommendedName>
</protein>
<accession>A0AAV4DTL4</accession>
<reference evidence="2 3" key="1">
    <citation type="journal article" date="2021" name="Elife">
        <title>Chloroplast acquisition without the gene transfer in kleptoplastic sea slugs, Plakobranchus ocellatus.</title>
        <authorList>
            <person name="Maeda T."/>
            <person name="Takahashi S."/>
            <person name="Yoshida T."/>
            <person name="Shimamura S."/>
            <person name="Takaki Y."/>
            <person name="Nagai Y."/>
            <person name="Toyoda A."/>
            <person name="Suzuki Y."/>
            <person name="Arimoto A."/>
            <person name="Ishii H."/>
            <person name="Satoh N."/>
            <person name="Nishiyama T."/>
            <person name="Hasebe M."/>
            <person name="Maruyama T."/>
            <person name="Minagawa J."/>
            <person name="Obokata J."/>
            <person name="Shigenobu S."/>
        </authorList>
    </citation>
    <scope>NUCLEOTIDE SEQUENCE [LARGE SCALE GENOMIC DNA]</scope>
</reference>
<gene>
    <name evidence="2" type="ORF">PoB_007394300</name>
</gene>
<dbReference type="Gene3D" id="3.40.50.11350">
    <property type="match status" value="1"/>
</dbReference>
<dbReference type="PANTHER" id="PTHR39948">
    <property type="entry name" value="GEO11419P1"/>
    <property type="match status" value="1"/>
</dbReference>
<sequence length="594" mass="68184">MYPTGPTTPGMVPIYPSTQPFGYQPFNQYAQIPQPIAYQYAPHTYPWRSVLWFLALVFFAWPVAYVAAVIYVSLAPFGACCNFMRIITDALLLAVQFPCLCTENMIQQARPTAVLVVILTLCMCSVLVSVYYVHSVSLATPLEVMRANRAALLRERRIAVDDNRDGSMPSKSKQKSVLFPLQNGSVSLVEDVGNPPVLNDIDIAVHIENKKVKLQQQQTKKKHKKLRKEDMWPSQEKVYKQRKTIVPLANQIYHQAERTRVNWHGERYIVYLCHSNLTCAGWGDRQHGIFSAYLISLVTNRTFKVDMQSPCPLSKLYHPRIVNWKLNQSELEGLSSTHLYALNDRQFRDSVKTINFDKEYPQDVVYLTTNYDYFYNLKANPNYKDIFKQKVRGRPRPILFADLWQGIFKINKRVSRKVSPALELAHPTKSHKLVCAHIRFGRNPTIPNDGDIRNTLSTIKPFWKFMESHSDPDQYRLFVASDWQGFQEKVHSVFPDLLVFVKGEIVHIDKMRSYVHVGSKGKNSSISSFGPVDECSGFEKVIADQYILSKCDVLLLTYSVFGKAAAYMRRSNDDLFLMVNGTIKPLKLFNEKNL</sequence>
<evidence type="ECO:0008006" key="4">
    <source>
        <dbReference type="Google" id="ProtNLM"/>
    </source>
</evidence>
<feature type="transmembrane region" description="Helical" evidence="1">
    <location>
        <begin position="50"/>
        <end position="71"/>
    </location>
</feature>
<keyword evidence="1" id="KW-0472">Membrane</keyword>
<feature type="transmembrane region" description="Helical" evidence="1">
    <location>
        <begin position="113"/>
        <end position="133"/>
    </location>
</feature>
<comment type="caution">
    <text evidence="2">The sequence shown here is derived from an EMBL/GenBank/DDBJ whole genome shotgun (WGS) entry which is preliminary data.</text>
</comment>
<evidence type="ECO:0000313" key="3">
    <source>
        <dbReference type="Proteomes" id="UP000735302"/>
    </source>
</evidence>
<keyword evidence="3" id="KW-1185">Reference proteome</keyword>
<organism evidence="2 3">
    <name type="scientific">Plakobranchus ocellatus</name>
    <dbReference type="NCBI Taxonomy" id="259542"/>
    <lineage>
        <taxon>Eukaryota</taxon>
        <taxon>Metazoa</taxon>
        <taxon>Spiralia</taxon>
        <taxon>Lophotrochozoa</taxon>
        <taxon>Mollusca</taxon>
        <taxon>Gastropoda</taxon>
        <taxon>Heterobranchia</taxon>
        <taxon>Euthyneura</taxon>
        <taxon>Panpulmonata</taxon>
        <taxon>Sacoglossa</taxon>
        <taxon>Placobranchoidea</taxon>
        <taxon>Plakobranchidae</taxon>
        <taxon>Plakobranchus</taxon>
    </lineage>
</organism>
<name>A0AAV4DTL4_9GAST</name>
<evidence type="ECO:0000256" key="1">
    <source>
        <dbReference type="SAM" id="Phobius"/>
    </source>
</evidence>
<keyword evidence="1" id="KW-1133">Transmembrane helix</keyword>
<dbReference type="AlphaFoldDB" id="A0AAV4DTL4"/>
<keyword evidence="1" id="KW-0812">Transmembrane</keyword>